<proteinExistence type="predicted"/>
<dbReference type="Proteomes" id="UP000054321">
    <property type="component" value="Unassembled WGS sequence"/>
</dbReference>
<reference evidence="3" key="2">
    <citation type="submission" date="2015-01" db="EMBL/GenBank/DDBJ databases">
        <title>Evolutionary Origins and Diversification of the Mycorrhizal Mutualists.</title>
        <authorList>
            <consortium name="DOE Joint Genome Institute"/>
            <consortium name="Mycorrhizal Genomics Consortium"/>
            <person name="Kohler A."/>
            <person name="Kuo A."/>
            <person name="Nagy L.G."/>
            <person name="Floudas D."/>
            <person name="Copeland A."/>
            <person name="Barry K.W."/>
            <person name="Cichocki N."/>
            <person name="Veneault-Fourrey C."/>
            <person name="LaButti K."/>
            <person name="Lindquist E.A."/>
            <person name="Lipzen A."/>
            <person name="Lundell T."/>
            <person name="Morin E."/>
            <person name="Murat C."/>
            <person name="Riley R."/>
            <person name="Ohm R."/>
            <person name="Sun H."/>
            <person name="Tunlid A."/>
            <person name="Henrissat B."/>
            <person name="Grigoriev I.V."/>
            <person name="Hibbett D.S."/>
            <person name="Martin F."/>
        </authorList>
    </citation>
    <scope>NUCLEOTIDE SEQUENCE [LARGE SCALE GENOMIC DNA]</scope>
    <source>
        <strain evidence="3">Zn</strain>
    </source>
</reference>
<keyword evidence="1" id="KW-0732">Signal</keyword>
<dbReference type="CDD" id="cd09620">
    <property type="entry name" value="CBM9_like_3"/>
    <property type="match status" value="1"/>
</dbReference>
<dbReference type="AlphaFoldDB" id="A0A0C3D6T0"/>
<evidence type="ECO:0000256" key="1">
    <source>
        <dbReference type="SAM" id="SignalP"/>
    </source>
</evidence>
<accession>A0A0C3D6T0</accession>
<dbReference type="EMBL" id="KN832870">
    <property type="protein sequence ID" value="KIN07044.1"/>
    <property type="molecule type" value="Genomic_DNA"/>
</dbReference>
<keyword evidence="3" id="KW-1185">Reference proteome</keyword>
<evidence type="ECO:0008006" key="4">
    <source>
        <dbReference type="Google" id="ProtNLM"/>
    </source>
</evidence>
<protein>
    <recommendedName>
        <fullName evidence="4">Carbohydrate-binding domain-containing protein</fullName>
    </recommendedName>
</protein>
<evidence type="ECO:0000313" key="3">
    <source>
        <dbReference type="Proteomes" id="UP000054321"/>
    </source>
</evidence>
<feature type="chain" id="PRO_5002173535" description="Carbohydrate-binding domain-containing protein" evidence="1">
    <location>
        <begin position="20"/>
        <end position="226"/>
    </location>
</feature>
<dbReference type="SUPFAM" id="SSF49344">
    <property type="entry name" value="CBD9-like"/>
    <property type="match status" value="1"/>
</dbReference>
<organism evidence="2 3">
    <name type="scientific">Oidiodendron maius (strain Zn)</name>
    <dbReference type="NCBI Taxonomy" id="913774"/>
    <lineage>
        <taxon>Eukaryota</taxon>
        <taxon>Fungi</taxon>
        <taxon>Dikarya</taxon>
        <taxon>Ascomycota</taxon>
        <taxon>Pezizomycotina</taxon>
        <taxon>Leotiomycetes</taxon>
        <taxon>Leotiomycetes incertae sedis</taxon>
        <taxon>Myxotrichaceae</taxon>
        <taxon>Oidiodendron</taxon>
    </lineage>
</organism>
<gene>
    <name evidence="2" type="ORF">OIDMADRAFT_15976</name>
</gene>
<evidence type="ECO:0000313" key="2">
    <source>
        <dbReference type="EMBL" id="KIN07044.1"/>
    </source>
</evidence>
<dbReference type="HOGENOM" id="CLU_083103_0_0_1"/>
<dbReference type="OrthoDB" id="61321at2759"/>
<dbReference type="Gene3D" id="2.60.40.1190">
    <property type="match status" value="1"/>
</dbReference>
<name>A0A0C3D6T0_OIDMZ</name>
<reference evidence="2 3" key="1">
    <citation type="submission" date="2014-04" db="EMBL/GenBank/DDBJ databases">
        <authorList>
            <consortium name="DOE Joint Genome Institute"/>
            <person name="Kuo A."/>
            <person name="Martino E."/>
            <person name="Perotto S."/>
            <person name="Kohler A."/>
            <person name="Nagy L.G."/>
            <person name="Floudas D."/>
            <person name="Copeland A."/>
            <person name="Barry K.W."/>
            <person name="Cichocki N."/>
            <person name="Veneault-Fourrey C."/>
            <person name="LaButti K."/>
            <person name="Lindquist E.A."/>
            <person name="Lipzen A."/>
            <person name="Lundell T."/>
            <person name="Morin E."/>
            <person name="Murat C."/>
            <person name="Sun H."/>
            <person name="Tunlid A."/>
            <person name="Henrissat B."/>
            <person name="Grigoriev I.V."/>
            <person name="Hibbett D.S."/>
            <person name="Martin F."/>
            <person name="Nordberg H.P."/>
            <person name="Cantor M.N."/>
            <person name="Hua S.X."/>
        </authorList>
    </citation>
    <scope>NUCLEOTIDE SEQUENCE [LARGE SCALE GENOMIC DNA]</scope>
    <source>
        <strain evidence="2 3">Zn</strain>
    </source>
</reference>
<dbReference type="STRING" id="913774.A0A0C3D6T0"/>
<feature type="signal peptide" evidence="1">
    <location>
        <begin position="1"/>
        <end position="19"/>
    </location>
</feature>
<sequence length="226" mass="25061">MQPIILLVGVAGCIATVAGTIVPSLIAPACPRVGTITYSKSVPNLTAFPLTEVELCYTDTTIDITFIARDEINFYFDPSQGTNDALYEYEVMEAFIQKGTADPQTYLELEINPNNVTYQAFVYNPSKARIAGAAFDHFFITDPVDDGFVWNTELDKPGETWTSQVKIPLGLFNVDNGKARGTEWRMNFFRTIVSPETFPDQGLGAWSPPDAANFHITKYLGHVKFV</sequence>
<dbReference type="InParanoid" id="A0A0C3D6T0"/>